<dbReference type="EMBL" id="OX459940">
    <property type="protein sequence ID" value="CAI9174024.1"/>
    <property type="molecule type" value="Genomic_DNA"/>
</dbReference>
<feature type="region of interest" description="Disordered" evidence="1">
    <location>
        <begin position="1"/>
        <end position="21"/>
    </location>
</feature>
<organism evidence="2 3">
    <name type="scientific">Rangifer tarandus platyrhynchus</name>
    <name type="common">Svalbard reindeer</name>
    <dbReference type="NCBI Taxonomy" id="3082113"/>
    <lineage>
        <taxon>Eukaryota</taxon>
        <taxon>Metazoa</taxon>
        <taxon>Chordata</taxon>
        <taxon>Craniata</taxon>
        <taxon>Vertebrata</taxon>
        <taxon>Euteleostomi</taxon>
        <taxon>Mammalia</taxon>
        <taxon>Eutheria</taxon>
        <taxon>Laurasiatheria</taxon>
        <taxon>Artiodactyla</taxon>
        <taxon>Ruminantia</taxon>
        <taxon>Pecora</taxon>
        <taxon>Cervidae</taxon>
        <taxon>Odocoileinae</taxon>
        <taxon>Rangifer</taxon>
    </lineage>
</organism>
<evidence type="ECO:0000313" key="3">
    <source>
        <dbReference type="Proteomes" id="UP001176941"/>
    </source>
</evidence>
<evidence type="ECO:0000313" key="2">
    <source>
        <dbReference type="EMBL" id="CAI9174024.1"/>
    </source>
</evidence>
<sequence length="385" mass="40845">MHPSPRRGSLRRHEEGPKGRESAIESLFLEGVEGELNLAERKLAPRSPLQLDMGRNILRASPRGFLSFFFKEAVGAPSPGSTGTGAVRKFARRCWRCARTKFIKPLLEPQFQRTVPTTTSPAPACCPAKQRPGSRRAGRPVWERRAWAIWGLVSGPQLPLARPAPRGPRRPRGFSPVNAAGPRGRARVGGGSKGWPLSPARRGPRGSAPPAPGALRAAAGARPRAPSQPVCVRPRPEGLCVPGRAHLRERSESLERHLTGAAAAEAERRWGLAARPRAGTPRLLPRRPDATSGARTAHSLGNPEPREAHFPGAGAGGAAAVCGLGTVPCAMSSLCAPQATRGGRSSRTCLIGPCPSRVLILLLASDGKYQGVPGGSTRFRKETAT</sequence>
<evidence type="ECO:0000256" key="1">
    <source>
        <dbReference type="SAM" id="MobiDB-lite"/>
    </source>
</evidence>
<proteinExistence type="predicted"/>
<feature type="region of interest" description="Disordered" evidence="1">
    <location>
        <begin position="113"/>
        <end position="139"/>
    </location>
</feature>
<feature type="compositionally biased region" description="Low complexity" evidence="1">
    <location>
        <begin position="114"/>
        <end position="128"/>
    </location>
</feature>
<feature type="region of interest" description="Disordered" evidence="1">
    <location>
        <begin position="158"/>
        <end position="233"/>
    </location>
</feature>
<feature type="compositionally biased region" description="Basic residues" evidence="1">
    <location>
        <begin position="1"/>
        <end position="10"/>
    </location>
</feature>
<dbReference type="Proteomes" id="UP001176941">
    <property type="component" value="Chromosome 4"/>
</dbReference>
<feature type="compositionally biased region" description="Basic and acidic residues" evidence="1">
    <location>
        <begin position="11"/>
        <end position="21"/>
    </location>
</feature>
<gene>
    <name evidence="2" type="ORF">MRATA1EN1_LOCUS22986</name>
</gene>
<feature type="region of interest" description="Disordered" evidence="1">
    <location>
        <begin position="277"/>
        <end position="311"/>
    </location>
</feature>
<protein>
    <submittedName>
        <fullName evidence="2">Uncharacterized protein</fullName>
    </submittedName>
</protein>
<reference evidence="2" key="1">
    <citation type="submission" date="2023-04" db="EMBL/GenBank/DDBJ databases">
        <authorList>
            <consortium name="ELIXIR-Norway"/>
        </authorList>
    </citation>
    <scope>NUCLEOTIDE SEQUENCE [LARGE SCALE GENOMIC DNA]</scope>
</reference>
<accession>A0ABN8ZJS9</accession>
<feature type="compositionally biased region" description="Low complexity" evidence="1">
    <location>
        <begin position="213"/>
        <end position="227"/>
    </location>
</feature>
<keyword evidence="3" id="KW-1185">Reference proteome</keyword>
<name>A0ABN8ZJS9_RANTA</name>